<dbReference type="GO" id="GO:0000287">
    <property type="term" value="F:magnesium ion binding"/>
    <property type="evidence" value="ECO:0007669"/>
    <property type="project" value="InterPro"/>
</dbReference>
<evidence type="ECO:0000256" key="3">
    <source>
        <dbReference type="ARBA" id="ARBA00008663"/>
    </source>
</evidence>
<evidence type="ECO:0000256" key="8">
    <source>
        <dbReference type="ARBA" id="ARBA00022777"/>
    </source>
</evidence>
<dbReference type="GO" id="GO:0030955">
    <property type="term" value="F:potassium ion binding"/>
    <property type="evidence" value="ECO:0007669"/>
    <property type="project" value="InterPro"/>
</dbReference>
<evidence type="ECO:0000256" key="10">
    <source>
        <dbReference type="ARBA" id="ARBA00022842"/>
    </source>
</evidence>
<protein>
    <recommendedName>
        <fullName evidence="4 13">Pyruvate kinase</fullName>
        <ecNumber evidence="4 13">2.7.1.40</ecNumber>
    </recommendedName>
</protein>
<feature type="region of interest" description="Disordered" evidence="14">
    <location>
        <begin position="17"/>
        <end position="86"/>
    </location>
</feature>
<dbReference type="EMBL" id="CAJNNV010021783">
    <property type="protein sequence ID" value="CAE8607483.1"/>
    <property type="molecule type" value="Genomic_DNA"/>
</dbReference>
<evidence type="ECO:0000313" key="17">
    <source>
        <dbReference type="Proteomes" id="UP000654075"/>
    </source>
</evidence>
<name>A0A813FAW5_POLGL</name>
<proteinExistence type="inferred from homology"/>
<keyword evidence="17" id="KW-1185">Reference proteome</keyword>
<evidence type="ECO:0000256" key="1">
    <source>
        <dbReference type="ARBA" id="ARBA00001958"/>
    </source>
</evidence>
<keyword evidence="9" id="KW-0067">ATP-binding</keyword>
<evidence type="ECO:0000256" key="4">
    <source>
        <dbReference type="ARBA" id="ARBA00012142"/>
    </source>
</evidence>
<dbReference type="InterPro" id="IPR015806">
    <property type="entry name" value="Pyrv_Knase_insert_dom_sf"/>
</dbReference>
<evidence type="ECO:0000256" key="14">
    <source>
        <dbReference type="SAM" id="MobiDB-lite"/>
    </source>
</evidence>
<feature type="non-terminal residue" evidence="16">
    <location>
        <position position="1177"/>
    </location>
</feature>
<evidence type="ECO:0000256" key="11">
    <source>
        <dbReference type="ARBA" id="ARBA00023152"/>
    </source>
</evidence>
<dbReference type="Pfam" id="PF00224">
    <property type="entry name" value="PK"/>
    <property type="match status" value="3"/>
</dbReference>
<comment type="pathway">
    <text evidence="2 13">Carbohydrate degradation; glycolysis; pyruvate from D-glyceraldehyde 3-phosphate: step 5/5.</text>
</comment>
<dbReference type="AlphaFoldDB" id="A0A813FAW5"/>
<organism evidence="16 17">
    <name type="scientific">Polarella glacialis</name>
    <name type="common">Dinoflagellate</name>
    <dbReference type="NCBI Taxonomy" id="89957"/>
    <lineage>
        <taxon>Eukaryota</taxon>
        <taxon>Sar</taxon>
        <taxon>Alveolata</taxon>
        <taxon>Dinophyceae</taxon>
        <taxon>Suessiales</taxon>
        <taxon>Suessiaceae</taxon>
        <taxon>Polarella</taxon>
    </lineage>
</organism>
<dbReference type="InterPro" id="IPR015813">
    <property type="entry name" value="Pyrv/PenolPyrv_kinase-like_dom"/>
</dbReference>
<evidence type="ECO:0000256" key="13">
    <source>
        <dbReference type="RuleBase" id="RU000504"/>
    </source>
</evidence>
<dbReference type="Gene3D" id="3.20.20.60">
    <property type="entry name" value="Phosphoenolpyruvate-binding domains"/>
    <property type="match status" value="3"/>
</dbReference>
<evidence type="ECO:0000256" key="6">
    <source>
        <dbReference type="ARBA" id="ARBA00022723"/>
    </source>
</evidence>
<dbReference type="SUPFAM" id="SSF50800">
    <property type="entry name" value="PK beta-barrel domain-like"/>
    <property type="match status" value="2"/>
</dbReference>
<evidence type="ECO:0000256" key="9">
    <source>
        <dbReference type="ARBA" id="ARBA00022840"/>
    </source>
</evidence>
<feature type="compositionally biased region" description="Pro residues" evidence="14">
    <location>
        <begin position="59"/>
        <end position="69"/>
    </location>
</feature>
<dbReference type="UniPathway" id="UPA00109">
    <property type="reaction ID" value="UER00188"/>
</dbReference>
<comment type="cofactor">
    <cofactor evidence="1">
        <name>K(+)</name>
        <dbReference type="ChEBI" id="CHEBI:29103"/>
    </cofactor>
</comment>
<comment type="caution">
    <text evidence="16">The sequence shown here is derived from an EMBL/GenBank/DDBJ whole genome shotgun (WGS) entry which is preliminary data.</text>
</comment>
<accession>A0A813FAW5</accession>
<keyword evidence="6" id="KW-0479">Metal-binding</keyword>
<dbReference type="InterPro" id="IPR001697">
    <property type="entry name" value="Pyr_Knase"/>
</dbReference>
<feature type="compositionally biased region" description="Low complexity" evidence="14">
    <location>
        <begin position="35"/>
        <end position="44"/>
    </location>
</feature>
<feature type="domain" description="Pyruvate kinase barrel" evidence="15">
    <location>
        <begin position="316"/>
        <end position="650"/>
    </location>
</feature>
<dbReference type="PRINTS" id="PR01050">
    <property type="entry name" value="PYRUVTKNASE"/>
</dbReference>
<dbReference type="Gene3D" id="2.40.33.10">
    <property type="entry name" value="PK beta-barrel domain-like"/>
    <property type="match status" value="2"/>
</dbReference>
<keyword evidence="12" id="KW-0670">Pyruvate</keyword>
<gene>
    <name evidence="16" type="ORF">PGLA1383_LOCUS25415</name>
</gene>
<sequence length="1177" mass="129011">ALPGNAMAAREALLLLRGRGRPAQSGRGRGGRRGPGSSPALSSATLFHGSAIPQEEPAPVVPDPGPPAFLGPNASTPGASPGSIDFGRRAGELAAALDKLNQTAAPATATQALELSLGLPEAPRTRNGYGRRLCLERCLDEIEVSSAAKRKAADSLADDDFIGQGDEFRPLPVADHMYKREDVNVGKLLQRLPKPVKEKVSAPSFLDDCQAVFKRHDHLGQEKLEGMYLWRALLEAMPASFSKAILSNQYGWSIQQDSVYAFTGCGRSGEPAVSMVHIAEYVKFTLALLMHKYSVNARVLDCKMALKPPELDHSLRKTKIVASLGPASWSEEMIEKMIGAGTDIFRLNCSHRRGGDFERVYPLIRKYARMLGKRVECLGDLQGPKFRVGELSGDPVPLVIGEVLEFGICKEDSDTIRPGRITMKPTIEQKALVKACKPGIDLLIEDGLMKVHVVEKISDTELKVKVIQGGKLKARKGVNVPDCELDCAALTAKDIEDAEFLLQLDPPIEYICVSFAQKKQDLQDLIDIMDRLNVPAEKRPKICPKIEKPQALTNIDGIIELSQALMVARGDLGVEMEVERVPFAQKLLIARAKKAGLFVINATQIVESMINCPVPTRAEVCDLQNAIFDGADAVMLSGESASGSFPLESVRAEADACLEAETVRDFMKPQVLDGCHPDEANKPRQMDDSKRKTKVVASLGPASWSDEMIPKMIKAGTDIFRLNCSHRRGGDFERVYPLIRKCAKEMGKKVEILGDLQGPKFRVGELQGDPVQLVNGEVFEFGICKDSSDTIRPGRITMSSTTEQLALIKACKPGISLLLEDGIMEVRITEKLSETELKVVVARGGKLKARKGINSPDCEIDCAALTEKDVEDAEFLLQLDPPCEYICVSFAQKGQDLQELIDIMDRMNVPQHKRPKICPKIEKPQAFANIEGIIEKSQALMVARGDLGVELGLNRVPFAQKLLIQRAKQAGLFVITATQMVESMIENPVPTRAEISDLENAVWDGTDAVMLSGEAASGRFPLEAVRTQASASREAESVKHRLRQACPYVAIGGHAPLRPRKMLNCGMALKRQETDHSKRKTKVVSSLGPASWSEEMIPKMILAGTDIFRLNCSHRRGGDFERVYPLIRKYAAELGRKVEVLGDLQVNGDILEFAICKDDNDLIRPGRITMNPTLEQN</sequence>
<keyword evidence="7" id="KW-0547">Nucleotide-binding</keyword>
<feature type="non-terminal residue" evidence="16">
    <location>
        <position position="1"/>
    </location>
</feature>
<comment type="similarity">
    <text evidence="3 13">Belongs to the pyruvate kinase family.</text>
</comment>
<keyword evidence="5 13" id="KW-0808">Transferase</keyword>
<dbReference type="InterPro" id="IPR015793">
    <property type="entry name" value="Pyrv_Knase_brl"/>
</dbReference>
<evidence type="ECO:0000259" key="15">
    <source>
        <dbReference type="Pfam" id="PF00224"/>
    </source>
</evidence>
<evidence type="ECO:0000256" key="12">
    <source>
        <dbReference type="ARBA" id="ARBA00023317"/>
    </source>
</evidence>
<dbReference type="InterPro" id="IPR040442">
    <property type="entry name" value="Pyrv_kinase-like_dom_sf"/>
</dbReference>
<dbReference type="Proteomes" id="UP000654075">
    <property type="component" value="Unassembled WGS sequence"/>
</dbReference>
<keyword evidence="11 13" id="KW-0324">Glycolysis</keyword>
<evidence type="ECO:0000256" key="5">
    <source>
        <dbReference type="ARBA" id="ARBA00022679"/>
    </source>
</evidence>
<dbReference type="GO" id="GO:0016301">
    <property type="term" value="F:kinase activity"/>
    <property type="evidence" value="ECO:0007669"/>
    <property type="project" value="UniProtKB-KW"/>
</dbReference>
<evidence type="ECO:0000313" key="16">
    <source>
        <dbReference type="EMBL" id="CAE8607483.1"/>
    </source>
</evidence>
<feature type="domain" description="Pyruvate kinase barrel" evidence="15">
    <location>
        <begin position="1079"/>
        <end position="1145"/>
    </location>
</feature>
<dbReference type="PANTHER" id="PTHR11817">
    <property type="entry name" value="PYRUVATE KINASE"/>
    <property type="match status" value="1"/>
</dbReference>
<dbReference type="NCBIfam" id="TIGR01064">
    <property type="entry name" value="pyruv_kin"/>
    <property type="match status" value="2"/>
</dbReference>
<feature type="domain" description="Pyruvate kinase barrel" evidence="15">
    <location>
        <begin position="691"/>
        <end position="1025"/>
    </location>
</feature>
<feature type="compositionally biased region" description="Low complexity" evidence="14">
    <location>
        <begin position="17"/>
        <end position="26"/>
    </location>
</feature>
<reference evidence="16" key="1">
    <citation type="submission" date="2021-02" db="EMBL/GenBank/DDBJ databases">
        <authorList>
            <person name="Dougan E. K."/>
            <person name="Rhodes N."/>
            <person name="Thang M."/>
            <person name="Chan C."/>
        </authorList>
    </citation>
    <scope>NUCLEOTIDE SEQUENCE</scope>
</reference>
<dbReference type="InterPro" id="IPR011037">
    <property type="entry name" value="Pyrv_Knase-like_insert_dom_sf"/>
</dbReference>
<dbReference type="EC" id="2.7.1.40" evidence="4 13"/>
<dbReference type="OrthoDB" id="416299at2759"/>
<comment type="catalytic activity">
    <reaction evidence="13">
        <text>pyruvate + ATP = phosphoenolpyruvate + ADP + H(+)</text>
        <dbReference type="Rhea" id="RHEA:18157"/>
        <dbReference type="ChEBI" id="CHEBI:15361"/>
        <dbReference type="ChEBI" id="CHEBI:15378"/>
        <dbReference type="ChEBI" id="CHEBI:30616"/>
        <dbReference type="ChEBI" id="CHEBI:58702"/>
        <dbReference type="ChEBI" id="CHEBI:456216"/>
        <dbReference type="EC" id="2.7.1.40"/>
    </reaction>
</comment>
<dbReference type="SUPFAM" id="SSF51621">
    <property type="entry name" value="Phosphoenolpyruvate/pyruvate domain"/>
    <property type="match status" value="3"/>
</dbReference>
<dbReference type="GO" id="GO:0004743">
    <property type="term" value="F:pyruvate kinase activity"/>
    <property type="evidence" value="ECO:0007669"/>
    <property type="project" value="UniProtKB-EC"/>
</dbReference>
<keyword evidence="8 13" id="KW-0418">Kinase</keyword>
<evidence type="ECO:0000256" key="2">
    <source>
        <dbReference type="ARBA" id="ARBA00004997"/>
    </source>
</evidence>
<keyword evidence="10 13" id="KW-0460">Magnesium</keyword>
<evidence type="ECO:0000256" key="7">
    <source>
        <dbReference type="ARBA" id="ARBA00022741"/>
    </source>
</evidence>
<dbReference type="GO" id="GO:0005524">
    <property type="term" value="F:ATP binding"/>
    <property type="evidence" value="ECO:0007669"/>
    <property type="project" value="UniProtKB-KW"/>
</dbReference>